<dbReference type="AlphaFoldDB" id="C6XP59"/>
<evidence type="ECO:0000256" key="2">
    <source>
        <dbReference type="ARBA" id="ARBA00008974"/>
    </source>
</evidence>
<name>C6XP59_HIRBI</name>
<feature type="transmembrane region" description="Helical" evidence="6">
    <location>
        <begin position="371"/>
        <end position="394"/>
    </location>
</feature>
<feature type="transmembrane region" description="Helical" evidence="6">
    <location>
        <begin position="400"/>
        <end position="419"/>
    </location>
</feature>
<dbReference type="HOGENOM" id="CLU_035711_0_1_5"/>
<comment type="subcellular location">
    <subcellularLocation>
        <location evidence="1">Membrane</location>
        <topology evidence="1">Multi-pass membrane protein</topology>
    </subcellularLocation>
</comment>
<keyword evidence="5 6" id="KW-0472">Membrane</keyword>
<feature type="transmembrane region" description="Helical" evidence="6">
    <location>
        <begin position="55"/>
        <end position="77"/>
    </location>
</feature>
<keyword evidence="4 6" id="KW-1133">Transmembrane helix</keyword>
<dbReference type="EMBL" id="CP001678">
    <property type="protein sequence ID" value="ACT60239.1"/>
    <property type="molecule type" value="Genomic_DNA"/>
</dbReference>
<sequence length="437" mass="45711">MSGSPVEAYSNSPLPESLTINGWRVGLIVASFAISLPSFLNGAQISLALGLKEALLVAALSGVILCVGGCFTSVVSVRSRLTTYTLIQRSFGTGGSALVNLVLAIIHFGWFGVNISFFGDALVAATQEIYGIEGDFRIFVIIGSALISISTIFGFKTLDRLALIAVPLLGCVLVGVCIMSINQNGIVLKASENPPVPMSFGIALSALVGGNLLAVAAMPDLSRYVRTAKQSVGAMVLSFPVASVLMMLATAIPAIAMRETDIMKMIVSFGFGLPALALLILSTWTVNSLNLYSASLSLTTTFPKIQPWIFTLVGGAIGCVLALAGLINSFVPFLLALGFIIPPIAAIYVIDGMRLFKDADSVASLRNLPLFRWRAVGTWIGAVCVALLAAGGIFTLTTVPALDAALIAAVMYLLLLRILPEEAPVPSRSSIVDGGVL</sequence>
<evidence type="ECO:0000256" key="4">
    <source>
        <dbReference type="ARBA" id="ARBA00022989"/>
    </source>
</evidence>
<evidence type="ECO:0000256" key="3">
    <source>
        <dbReference type="ARBA" id="ARBA00022692"/>
    </source>
</evidence>
<dbReference type="GO" id="GO:0005886">
    <property type="term" value="C:plasma membrane"/>
    <property type="evidence" value="ECO:0007669"/>
    <property type="project" value="TreeGrafter"/>
</dbReference>
<dbReference type="eggNOG" id="COG1457">
    <property type="taxonomic scope" value="Bacteria"/>
</dbReference>
<feature type="transmembrane region" description="Helical" evidence="6">
    <location>
        <begin position="201"/>
        <end position="221"/>
    </location>
</feature>
<keyword evidence="3 6" id="KW-0812">Transmembrane</keyword>
<protein>
    <submittedName>
        <fullName evidence="7">Permease for cytosine/purines uracil thiamine allantoin</fullName>
    </submittedName>
</protein>
<accession>C6XP59</accession>
<feature type="transmembrane region" description="Helical" evidence="6">
    <location>
        <begin position="138"/>
        <end position="155"/>
    </location>
</feature>
<feature type="transmembrane region" description="Helical" evidence="6">
    <location>
        <begin position="162"/>
        <end position="181"/>
    </location>
</feature>
<keyword evidence="8" id="KW-1185">Reference proteome</keyword>
<dbReference type="PANTHER" id="PTHR30569:SF0">
    <property type="entry name" value="CYTOSINE PERMEASE"/>
    <property type="match status" value="1"/>
</dbReference>
<dbReference type="InterPro" id="IPR030191">
    <property type="entry name" value="CodB"/>
</dbReference>
<dbReference type="KEGG" id="hba:Hbal_2564"/>
<dbReference type="InterPro" id="IPR001248">
    <property type="entry name" value="Pur-cyt_permease"/>
</dbReference>
<reference evidence="8" key="1">
    <citation type="journal article" date="2011" name="J. Bacteriol.">
        <title>Genome sequences of eight morphologically diverse alphaproteobacteria.</title>
        <authorList>
            <consortium name="US DOE Joint Genome Institute"/>
            <person name="Brown P.J."/>
            <person name="Kysela D.T."/>
            <person name="Buechlein A."/>
            <person name="Hemmerich C."/>
            <person name="Brun Y.V."/>
        </authorList>
    </citation>
    <scope>NUCLEOTIDE SEQUENCE [LARGE SCALE GENOMIC DNA]</scope>
    <source>
        <strain evidence="8">ATCC 49814 / DSM 5838 / IFAM 1418</strain>
    </source>
</reference>
<feature type="transmembrane region" description="Helical" evidence="6">
    <location>
        <begin position="333"/>
        <end position="350"/>
    </location>
</feature>
<dbReference type="Pfam" id="PF02133">
    <property type="entry name" value="Transp_cyt_pur"/>
    <property type="match status" value="1"/>
</dbReference>
<dbReference type="OrthoDB" id="9780088at2"/>
<dbReference type="RefSeq" id="WP_015828389.1">
    <property type="nucleotide sequence ID" value="NC_012982.1"/>
</dbReference>
<dbReference type="GO" id="GO:0015209">
    <property type="term" value="F:cytosine transmembrane transporter activity"/>
    <property type="evidence" value="ECO:0007669"/>
    <property type="project" value="InterPro"/>
</dbReference>
<dbReference type="Gene3D" id="1.10.4160.10">
    <property type="entry name" value="Hydantoin permease"/>
    <property type="match status" value="1"/>
</dbReference>
<evidence type="ECO:0000256" key="1">
    <source>
        <dbReference type="ARBA" id="ARBA00004141"/>
    </source>
</evidence>
<evidence type="ECO:0000256" key="5">
    <source>
        <dbReference type="ARBA" id="ARBA00023136"/>
    </source>
</evidence>
<evidence type="ECO:0000313" key="8">
    <source>
        <dbReference type="Proteomes" id="UP000002745"/>
    </source>
</evidence>
<evidence type="ECO:0000256" key="6">
    <source>
        <dbReference type="SAM" id="Phobius"/>
    </source>
</evidence>
<dbReference type="STRING" id="582402.Hbal_2564"/>
<feature type="transmembrane region" description="Helical" evidence="6">
    <location>
        <begin position="307"/>
        <end position="327"/>
    </location>
</feature>
<feature type="transmembrane region" description="Helical" evidence="6">
    <location>
        <begin position="25"/>
        <end position="49"/>
    </location>
</feature>
<organism evidence="7 8">
    <name type="scientific">Hirschia baltica (strain ATCC 49814 / DSM 5838 / IFAM 1418)</name>
    <dbReference type="NCBI Taxonomy" id="582402"/>
    <lineage>
        <taxon>Bacteria</taxon>
        <taxon>Pseudomonadati</taxon>
        <taxon>Pseudomonadota</taxon>
        <taxon>Alphaproteobacteria</taxon>
        <taxon>Hyphomonadales</taxon>
        <taxon>Hyphomonadaceae</taxon>
        <taxon>Hirschia</taxon>
    </lineage>
</organism>
<proteinExistence type="inferred from homology"/>
<feature type="transmembrane region" description="Helical" evidence="6">
    <location>
        <begin position="233"/>
        <end position="256"/>
    </location>
</feature>
<comment type="similarity">
    <text evidence="2">Belongs to the purine-cytosine permease (2.A.39) family.</text>
</comment>
<gene>
    <name evidence="7" type="ordered locus">Hbal_2564</name>
</gene>
<dbReference type="Proteomes" id="UP000002745">
    <property type="component" value="Chromosome"/>
</dbReference>
<feature type="transmembrane region" description="Helical" evidence="6">
    <location>
        <begin position="262"/>
        <end position="286"/>
    </location>
</feature>
<feature type="transmembrane region" description="Helical" evidence="6">
    <location>
        <begin position="98"/>
        <end position="118"/>
    </location>
</feature>
<evidence type="ECO:0000313" key="7">
    <source>
        <dbReference type="EMBL" id="ACT60239.1"/>
    </source>
</evidence>
<dbReference type="PANTHER" id="PTHR30569">
    <property type="entry name" value="CYTOSINE TRANSPORTER CODB"/>
    <property type="match status" value="1"/>
</dbReference>